<name>A0A2D3UZU3_9PEZI</name>
<dbReference type="EMBL" id="FJUY01000008">
    <property type="protein sequence ID" value="CZT19975.1"/>
    <property type="molecule type" value="Genomic_DNA"/>
</dbReference>
<accession>A0A2D3UZU3</accession>
<organism evidence="1 2">
    <name type="scientific">Ramularia collo-cygni</name>
    <dbReference type="NCBI Taxonomy" id="112498"/>
    <lineage>
        <taxon>Eukaryota</taxon>
        <taxon>Fungi</taxon>
        <taxon>Dikarya</taxon>
        <taxon>Ascomycota</taxon>
        <taxon>Pezizomycotina</taxon>
        <taxon>Dothideomycetes</taxon>
        <taxon>Dothideomycetidae</taxon>
        <taxon>Mycosphaerellales</taxon>
        <taxon>Mycosphaerellaceae</taxon>
        <taxon>Ramularia</taxon>
    </lineage>
</organism>
<dbReference type="AlphaFoldDB" id="A0A2D3UZU3"/>
<dbReference type="Proteomes" id="UP000225277">
    <property type="component" value="Unassembled WGS sequence"/>
</dbReference>
<reference evidence="1 2" key="1">
    <citation type="submission" date="2016-03" db="EMBL/GenBank/DDBJ databases">
        <authorList>
            <person name="Ploux O."/>
        </authorList>
    </citation>
    <scope>NUCLEOTIDE SEQUENCE [LARGE SCALE GENOMIC DNA]</scope>
    <source>
        <strain evidence="1 2">URUG2</strain>
    </source>
</reference>
<evidence type="ECO:0000313" key="1">
    <source>
        <dbReference type="EMBL" id="CZT19975.1"/>
    </source>
</evidence>
<keyword evidence="2" id="KW-1185">Reference proteome</keyword>
<evidence type="ECO:0000313" key="2">
    <source>
        <dbReference type="Proteomes" id="UP000225277"/>
    </source>
</evidence>
<proteinExistence type="predicted"/>
<gene>
    <name evidence="1" type="ORF">RCC_05832</name>
</gene>
<sequence>MHNSCPKCNAAVTSGKTCGSCGATCPQ</sequence>
<protein>
    <submittedName>
        <fullName evidence="1">Uncharacterized protein</fullName>
    </submittedName>
</protein>